<keyword evidence="1" id="KW-0547">Nucleotide-binding</keyword>
<dbReference type="GO" id="GO:0005524">
    <property type="term" value="F:ATP binding"/>
    <property type="evidence" value="ECO:0007669"/>
    <property type="project" value="UniProtKB-KW"/>
</dbReference>
<gene>
    <name evidence="4" type="ORF">S01H1_80883</name>
</gene>
<dbReference type="PANTHER" id="PTHR43209">
    <property type="entry name" value="TRNA SULFURTRANSFERASE"/>
    <property type="match status" value="1"/>
</dbReference>
<dbReference type="InterPro" id="IPR004114">
    <property type="entry name" value="THUMP_dom"/>
</dbReference>
<feature type="domain" description="THUMP" evidence="3">
    <location>
        <begin position="1"/>
        <end position="83"/>
    </location>
</feature>
<evidence type="ECO:0000256" key="2">
    <source>
        <dbReference type="ARBA" id="ARBA00022840"/>
    </source>
</evidence>
<dbReference type="InterPro" id="IPR050102">
    <property type="entry name" value="tRNA_sulfurtransferase_ThiI"/>
</dbReference>
<dbReference type="AlphaFoldDB" id="X0Y491"/>
<dbReference type="InterPro" id="IPR020536">
    <property type="entry name" value="ThiI_AANH"/>
</dbReference>
<name>X0Y491_9ZZZZ</name>
<dbReference type="Gene3D" id="3.30.2130.30">
    <property type="match status" value="1"/>
</dbReference>
<dbReference type="InterPro" id="IPR014729">
    <property type="entry name" value="Rossmann-like_a/b/a_fold"/>
</dbReference>
<dbReference type="Pfam" id="PF02926">
    <property type="entry name" value="THUMP"/>
    <property type="match status" value="1"/>
</dbReference>
<organism evidence="4">
    <name type="scientific">marine sediment metagenome</name>
    <dbReference type="NCBI Taxonomy" id="412755"/>
    <lineage>
        <taxon>unclassified sequences</taxon>
        <taxon>metagenomes</taxon>
        <taxon>ecological metagenomes</taxon>
    </lineage>
</organism>
<evidence type="ECO:0000259" key="3">
    <source>
        <dbReference type="PROSITE" id="PS51165"/>
    </source>
</evidence>
<accession>X0Y491</accession>
<dbReference type="PANTHER" id="PTHR43209:SF1">
    <property type="entry name" value="TRNA SULFURTRANSFERASE"/>
    <property type="match status" value="1"/>
</dbReference>
<proteinExistence type="predicted"/>
<dbReference type="GO" id="GO:0005829">
    <property type="term" value="C:cytosol"/>
    <property type="evidence" value="ECO:0007669"/>
    <property type="project" value="TreeGrafter"/>
</dbReference>
<dbReference type="SUPFAM" id="SSF52402">
    <property type="entry name" value="Adenine nucleotide alpha hydrolases-like"/>
    <property type="match status" value="1"/>
</dbReference>
<dbReference type="Gene3D" id="3.40.50.620">
    <property type="entry name" value="HUPs"/>
    <property type="match status" value="1"/>
</dbReference>
<dbReference type="GO" id="GO:0004810">
    <property type="term" value="F:CCA tRNA nucleotidyltransferase activity"/>
    <property type="evidence" value="ECO:0007669"/>
    <property type="project" value="InterPro"/>
</dbReference>
<evidence type="ECO:0000256" key="1">
    <source>
        <dbReference type="ARBA" id="ARBA00022741"/>
    </source>
</evidence>
<dbReference type="GO" id="GO:0052837">
    <property type="term" value="P:thiazole biosynthetic process"/>
    <property type="evidence" value="ECO:0007669"/>
    <property type="project" value="TreeGrafter"/>
</dbReference>
<reference evidence="4" key="1">
    <citation type="journal article" date="2014" name="Front. Microbiol.">
        <title>High frequency of phylogenetically diverse reductive dehalogenase-homologous genes in deep subseafloor sedimentary metagenomes.</title>
        <authorList>
            <person name="Kawai M."/>
            <person name="Futagami T."/>
            <person name="Toyoda A."/>
            <person name="Takaki Y."/>
            <person name="Nishi S."/>
            <person name="Hori S."/>
            <person name="Arai W."/>
            <person name="Tsubouchi T."/>
            <person name="Morono Y."/>
            <person name="Uchiyama I."/>
            <person name="Ito T."/>
            <person name="Fujiyama A."/>
            <person name="Inagaki F."/>
            <person name="Takami H."/>
        </authorList>
    </citation>
    <scope>NUCLEOTIDE SEQUENCE</scope>
    <source>
        <strain evidence="4">Expedition CK06-06</strain>
    </source>
</reference>
<dbReference type="PROSITE" id="PS51165">
    <property type="entry name" value="THUMP"/>
    <property type="match status" value="1"/>
</dbReference>
<feature type="non-terminal residue" evidence="4">
    <location>
        <position position="215"/>
    </location>
</feature>
<dbReference type="GO" id="GO:0002937">
    <property type="term" value="P:tRNA 4-thiouridine biosynthesis"/>
    <property type="evidence" value="ECO:0007669"/>
    <property type="project" value="TreeGrafter"/>
</dbReference>
<feature type="non-terminal residue" evidence="4">
    <location>
        <position position="1"/>
    </location>
</feature>
<dbReference type="GO" id="GO:0003723">
    <property type="term" value="F:RNA binding"/>
    <property type="evidence" value="ECO:0007669"/>
    <property type="project" value="InterPro"/>
</dbReference>
<sequence>VSAGFSLVSRKLEELPYRDRESVKFRVNATRADKRFALTSMELDREVADRILPSFEKLKVDLKEAEIVLGIDVREQVYVFTARMDGPRGLPSGTGGNMLALLSGGIDSPVAAYLMMRRGTGVDFINYHSPPYIGEKSKDKVIELARILKKYQYEGTVYFINFTEIQTAIKLNCEERYRTILFRRAMMKIASEVAREKKYSALITGEVLGQVASQI</sequence>
<dbReference type="SMART" id="SM00981">
    <property type="entry name" value="THUMP"/>
    <property type="match status" value="1"/>
</dbReference>
<dbReference type="Pfam" id="PF02568">
    <property type="entry name" value="ThiI"/>
    <property type="match status" value="1"/>
</dbReference>
<comment type="caution">
    <text evidence="4">The sequence shown here is derived from an EMBL/GenBank/DDBJ whole genome shotgun (WGS) entry which is preliminary data.</text>
</comment>
<dbReference type="SUPFAM" id="SSF143437">
    <property type="entry name" value="THUMP domain-like"/>
    <property type="match status" value="1"/>
</dbReference>
<keyword evidence="2" id="KW-0067">ATP-binding</keyword>
<evidence type="ECO:0000313" key="4">
    <source>
        <dbReference type="EMBL" id="GAG50764.1"/>
    </source>
</evidence>
<protein>
    <recommendedName>
        <fullName evidence="3">THUMP domain-containing protein</fullName>
    </recommendedName>
</protein>
<dbReference type="EMBL" id="BARS01054669">
    <property type="protein sequence ID" value="GAG50764.1"/>
    <property type="molecule type" value="Genomic_DNA"/>
</dbReference>